<keyword evidence="5 6" id="KW-0472">Membrane</keyword>
<reference evidence="8 9" key="1">
    <citation type="submission" date="2023-09" db="EMBL/GenBank/DDBJ databases">
        <title>Xinfangfangia sedmenti sp. nov., isolated the sedment.</title>
        <authorList>
            <person name="Xu L."/>
        </authorList>
    </citation>
    <scope>NUCLEOTIDE SEQUENCE [LARGE SCALE GENOMIC DNA]</scope>
    <source>
        <strain evidence="8 9">LG-4</strain>
    </source>
</reference>
<protein>
    <submittedName>
        <fullName evidence="8">SMP-30/gluconolactonase/LRE family protein</fullName>
    </submittedName>
</protein>
<feature type="transmembrane region" description="Helical" evidence="6">
    <location>
        <begin position="148"/>
        <end position="166"/>
    </location>
</feature>
<dbReference type="Gene3D" id="2.120.10.30">
    <property type="entry name" value="TolB, C-terminal domain"/>
    <property type="match status" value="1"/>
</dbReference>
<feature type="transmembrane region" description="Helical" evidence="6">
    <location>
        <begin position="194"/>
        <end position="215"/>
    </location>
</feature>
<dbReference type="InterPro" id="IPR001851">
    <property type="entry name" value="ABC_transp_permease"/>
</dbReference>
<feature type="transmembrane region" description="Helical" evidence="6">
    <location>
        <begin position="245"/>
        <end position="264"/>
    </location>
</feature>
<comment type="caution">
    <text evidence="8">The sequence shown here is derived from an EMBL/GenBank/DDBJ whole genome shotgun (WGS) entry which is preliminary data.</text>
</comment>
<keyword evidence="2" id="KW-1003">Cell membrane</keyword>
<evidence type="ECO:0000313" key="9">
    <source>
        <dbReference type="Proteomes" id="UP001247754"/>
    </source>
</evidence>
<evidence type="ECO:0000256" key="6">
    <source>
        <dbReference type="SAM" id="Phobius"/>
    </source>
</evidence>
<comment type="subcellular location">
    <subcellularLocation>
        <location evidence="1">Cell membrane</location>
        <topology evidence="1">Multi-pass membrane protein</topology>
    </subcellularLocation>
</comment>
<evidence type="ECO:0000256" key="2">
    <source>
        <dbReference type="ARBA" id="ARBA00022475"/>
    </source>
</evidence>
<evidence type="ECO:0000313" key="8">
    <source>
        <dbReference type="EMBL" id="MDR5653304.1"/>
    </source>
</evidence>
<keyword evidence="4 6" id="KW-1133">Transmembrane helix</keyword>
<accession>A0ABU1FA40</accession>
<dbReference type="Proteomes" id="UP001247754">
    <property type="component" value="Unassembled WGS sequence"/>
</dbReference>
<dbReference type="PANTHER" id="PTHR32196">
    <property type="entry name" value="ABC TRANSPORTER PERMEASE PROTEIN YPHD-RELATED-RELATED"/>
    <property type="match status" value="1"/>
</dbReference>
<proteinExistence type="predicted"/>
<evidence type="ECO:0000259" key="7">
    <source>
        <dbReference type="Pfam" id="PF03088"/>
    </source>
</evidence>
<keyword evidence="3 6" id="KW-0812">Transmembrane</keyword>
<dbReference type="RefSeq" id="WP_310457542.1">
    <property type="nucleotide sequence ID" value="NZ_JAVKPH010000012.1"/>
</dbReference>
<dbReference type="Pfam" id="PF20067">
    <property type="entry name" value="SSL_N"/>
    <property type="match status" value="1"/>
</dbReference>
<gene>
    <name evidence="8" type="ORF">RGD00_11860</name>
</gene>
<feature type="transmembrane region" description="Helical" evidence="6">
    <location>
        <begin position="41"/>
        <end position="62"/>
    </location>
</feature>
<dbReference type="InterPro" id="IPR018119">
    <property type="entry name" value="Strictosidine_synth_cons-reg"/>
</dbReference>
<organism evidence="8 9">
    <name type="scientific">Ruixingdingia sedimenti</name>
    <dbReference type="NCBI Taxonomy" id="3073604"/>
    <lineage>
        <taxon>Bacteria</taxon>
        <taxon>Pseudomonadati</taxon>
        <taxon>Pseudomonadota</taxon>
        <taxon>Alphaproteobacteria</taxon>
        <taxon>Rhodobacterales</taxon>
        <taxon>Paracoccaceae</taxon>
        <taxon>Ruixingdingia</taxon>
    </lineage>
</organism>
<feature type="transmembrane region" description="Helical" evidence="6">
    <location>
        <begin position="82"/>
        <end position="113"/>
    </location>
</feature>
<evidence type="ECO:0000256" key="3">
    <source>
        <dbReference type="ARBA" id="ARBA00022692"/>
    </source>
</evidence>
<name>A0ABU1FA40_9RHOB</name>
<feature type="transmembrane region" description="Helical" evidence="6">
    <location>
        <begin position="270"/>
        <end position="291"/>
    </location>
</feature>
<keyword evidence="9" id="KW-1185">Reference proteome</keyword>
<feature type="domain" description="Strictosidine synthase conserved region" evidence="7">
    <location>
        <begin position="492"/>
        <end position="578"/>
    </location>
</feature>
<dbReference type="InterPro" id="IPR011042">
    <property type="entry name" value="6-blade_b-propeller_TolB-like"/>
</dbReference>
<dbReference type="Pfam" id="PF02653">
    <property type="entry name" value="BPD_transp_2"/>
    <property type="match status" value="1"/>
</dbReference>
<evidence type="ECO:0000256" key="5">
    <source>
        <dbReference type="ARBA" id="ARBA00023136"/>
    </source>
</evidence>
<feature type="transmembrane region" description="Helical" evidence="6">
    <location>
        <begin position="303"/>
        <end position="322"/>
    </location>
</feature>
<evidence type="ECO:0000256" key="4">
    <source>
        <dbReference type="ARBA" id="ARBA00022989"/>
    </source>
</evidence>
<dbReference type="SUPFAM" id="SSF63829">
    <property type="entry name" value="Calcium-dependent phosphotriesterase"/>
    <property type="match status" value="1"/>
</dbReference>
<feature type="transmembrane region" description="Helical" evidence="6">
    <location>
        <begin position="119"/>
        <end position="141"/>
    </location>
</feature>
<dbReference type="Pfam" id="PF03088">
    <property type="entry name" value="Str_synth"/>
    <property type="match status" value="1"/>
</dbReference>
<sequence>MAATDTPPPAQRAGFWTALRYKYLPTHMLGEVLAKSWIDTAIPAVLLAVVLAVFAVILPGFFSPASLSPLARVTGEYILLGIGQAVVIIGGGIDLSVGSMFALCNFFALWLMFTLKVPVLLAMVLTIVAGAALGAVNGVLIGYLRLRAFLTTLVTLIIFRSIANLISTNYGARLLGDYAVHGEDILTFMGDGDLFGLPASFIFAIGTSVLFYILLTRMRLGWHIIAVGGSRRSAFSAGINLRRTVFLTYAISGALAGAAAYFYAARLTSAGATTGLGMELIVITGVVLGGISLGGGRGTVTKAVLGILIVMCIYNGMLRMGLESGASSIMLGLILLAAVVFDIRWNKNRHKLLNRAYVSPALVEMPPRVSIERGSASPYARNDRIAETRPIGLGIVDGPEDMILDEDDNLYCGTRTGDVYRFFAPDYTRHEVFAHTGGRPLGFALDRDGSLVVCIAGMGLYRLTMDRQVIPLSTQTNRGLSVIDDSRVRLADDCDIAPDGKIYFSDPTTRYEVSEWLTVALENRGDGRVICYDPATGRSHTAIKGLTFPNGICVTRDGQAILVAETWSARIRKYWIAGPKKGQLEMLIEDLPGYPDNINRSSDGYYWAALVGMRSPAFDLALAMPAFRKKMVDRVAPDSWLYPNALMGCLVKFDADGRIIDVLWDRQGGDHPQITSVREHKGKMYLGGFHNDRVGVFDLPGADPGWSGWNDYWGQK</sequence>
<feature type="transmembrane region" description="Helical" evidence="6">
    <location>
        <begin position="328"/>
        <end position="345"/>
    </location>
</feature>
<dbReference type="EMBL" id="JAVKPH010000012">
    <property type="protein sequence ID" value="MDR5653304.1"/>
    <property type="molecule type" value="Genomic_DNA"/>
</dbReference>
<evidence type="ECO:0000256" key="1">
    <source>
        <dbReference type="ARBA" id="ARBA00004651"/>
    </source>
</evidence>
<dbReference type="CDD" id="cd06579">
    <property type="entry name" value="TM_PBP1_transp_AraH_like"/>
    <property type="match status" value="1"/>
</dbReference>